<feature type="non-terminal residue" evidence="1">
    <location>
        <position position="1"/>
    </location>
</feature>
<sequence>STLVFTLKGQRLCDIAQLNSPLKPFSIQGYLKVLFTTNVLKSIQVGNQVSVRNGIYATPKKAQLKTNGLEPNKSQ</sequence>
<gene>
    <name evidence="1" type="ORF">A4A49_63918</name>
</gene>
<keyword evidence="2" id="KW-1185">Reference proteome</keyword>
<proteinExistence type="predicted"/>
<evidence type="ECO:0000313" key="1">
    <source>
        <dbReference type="EMBL" id="OIT20518.1"/>
    </source>
</evidence>
<dbReference type="Gramene" id="OIT20518">
    <property type="protein sequence ID" value="OIT20518"/>
    <property type="gene ID" value="A4A49_63918"/>
</dbReference>
<evidence type="ECO:0000313" key="2">
    <source>
        <dbReference type="Proteomes" id="UP000187609"/>
    </source>
</evidence>
<name>A0A1J6JTM5_NICAT</name>
<dbReference type="Proteomes" id="UP000187609">
    <property type="component" value="Unassembled WGS sequence"/>
</dbReference>
<dbReference type="EMBL" id="MJEQ01005196">
    <property type="protein sequence ID" value="OIT20518.1"/>
    <property type="molecule type" value="Genomic_DNA"/>
</dbReference>
<accession>A0A1J6JTM5</accession>
<comment type="caution">
    <text evidence="1">The sequence shown here is derived from an EMBL/GenBank/DDBJ whole genome shotgun (WGS) entry which is preliminary data.</text>
</comment>
<protein>
    <submittedName>
        <fullName evidence="1">Uncharacterized protein</fullName>
    </submittedName>
</protein>
<organism evidence="1 2">
    <name type="scientific">Nicotiana attenuata</name>
    <name type="common">Coyote tobacco</name>
    <dbReference type="NCBI Taxonomy" id="49451"/>
    <lineage>
        <taxon>Eukaryota</taxon>
        <taxon>Viridiplantae</taxon>
        <taxon>Streptophyta</taxon>
        <taxon>Embryophyta</taxon>
        <taxon>Tracheophyta</taxon>
        <taxon>Spermatophyta</taxon>
        <taxon>Magnoliopsida</taxon>
        <taxon>eudicotyledons</taxon>
        <taxon>Gunneridae</taxon>
        <taxon>Pentapetalae</taxon>
        <taxon>asterids</taxon>
        <taxon>lamiids</taxon>
        <taxon>Solanales</taxon>
        <taxon>Solanaceae</taxon>
        <taxon>Nicotianoideae</taxon>
        <taxon>Nicotianeae</taxon>
        <taxon>Nicotiana</taxon>
    </lineage>
</organism>
<dbReference type="AlphaFoldDB" id="A0A1J6JTM5"/>
<reference evidence="1" key="1">
    <citation type="submission" date="2016-11" db="EMBL/GenBank/DDBJ databases">
        <title>The genome of Nicotiana attenuata.</title>
        <authorList>
            <person name="Xu S."/>
            <person name="Brockmoeller T."/>
            <person name="Gaquerel E."/>
            <person name="Navarro A."/>
            <person name="Kuhl H."/>
            <person name="Gase K."/>
            <person name="Ling Z."/>
            <person name="Zhou W."/>
            <person name="Kreitzer C."/>
            <person name="Stanke M."/>
            <person name="Tang H."/>
            <person name="Lyons E."/>
            <person name="Pandey P."/>
            <person name="Pandey S.P."/>
            <person name="Timmermann B."/>
            <person name="Baldwin I.T."/>
        </authorList>
    </citation>
    <scope>NUCLEOTIDE SEQUENCE [LARGE SCALE GENOMIC DNA]</scope>
    <source>
        <strain evidence="1">UT</strain>
    </source>
</reference>